<evidence type="ECO:0000313" key="3">
    <source>
        <dbReference type="EMBL" id="KAK2104789.1"/>
    </source>
</evidence>
<dbReference type="Gene3D" id="1.10.8.720">
    <property type="entry name" value="Region D6 of dynein motor"/>
    <property type="match status" value="1"/>
</dbReference>
<feature type="region of interest" description="Disordered" evidence="1">
    <location>
        <begin position="232"/>
        <end position="300"/>
    </location>
</feature>
<evidence type="ECO:0000256" key="1">
    <source>
        <dbReference type="SAM" id="MobiDB-lite"/>
    </source>
</evidence>
<evidence type="ECO:0000313" key="4">
    <source>
        <dbReference type="Proteomes" id="UP001266305"/>
    </source>
</evidence>
<sequence length="300" mass="33372">MLRTFSSIPVSRICKSPNERARLYFLLAWFHAIIQERLRYAPLGWSKKYEFGESDLRSACDTVDTWLDDTAKASAGCARTGGECRRGRQNISPDKIPWSALKTLMAQSIYGGRVDNEFDQRLLNTFLERLFTTRSFDSEFKLACKVDGHKDIQMPDGIRREEFVQWVELLPDTQTPSWLGLPNNAEKVLLTTQGRTPQAYQDCSLSPMLGQHTHHLAQSHLEHSSKAQALPAYGAASREPDVQHSVSEAGKGSSPNPEIQLPLVITSHLPKKAEKPGSLGGSGGKARWGRNTLEVPRGSG</sequence>
<dbReference type="InterPro" id="IPR026983">
    <property type="entry name" value="DHC"/>
</dbReference>
<feature type="domain" description="Dynein heavy chain AAA lid" evidence="2">
    <location>
        <begin position="21"/>
        <end position="185"/>
    </location>
</feature>
<gene>
    <name evidence="3" type="primary">DYNC1H1_2</name>
    <name evidence="3" type="ORF">P7K49_018645</name>
</gene>
<name>A0ABQ9V5Y6_SAGOE</name>
<accession>A0ABQ9V5Y6</accession>
<keyword evidence="4" id="KW-1185">Reference proteome</keyword>
<dbReference type="PANTHER" id="PTHR46532:SF13">
    <property type="entry name" value="CYTOPLASMIC DYNEIN 1 HEAVY CHAIN 1"/>
    <property type="match status" value="1"/>
</dbReference>
<dbReference type="Proteomes" id="UP001266305">
    <property type="component" value="Unassembled WGS sequence"/>
</dbReference>
<dbReference type="Pfam" id="PF18198">
    <property type="entry name" value="AAA_lid_11"/>
    <property type="match status" value="1"/>
</dbReference>
<comment type="caution">
    <text evidence="3">The sequence shown here is derived from an EMBL/GenBank/DDBJ whole genome shotgun (WGS) entry which is preliminary data.</text>
</comment>
<dbReference type="PANTHER" id="PTHR46532">
    <property type="entry name" value="MALE FERTILITY FACTOR KL5"/>
    <property type="match status" value="1"/>
</dbReference>
<dbReference type="EMBL" id="JASSZA010000008">
    <property type="protein sequence ID" value="KAK2104789.1"/>
    <property type="molecule type" value="Genomic_DNA"/>
</dbReference>
<reference evidence="3 4" key="1">
    <citation type="submission" date="2023-05" db="EMBL/GenBank/DDBJ databases">
        <title>B98-5 Cell Line De Novo Hybrid Assembly: An Optical Mapping Approach.</title>
        <authorList>
            <person name="Kananen K."/>
            <person name="Auerbach J.A."/>
            <person name="Kautto E."/>
            <person name="Blachly J.S."/>
        </authorList>
    </citation>
    <scope>NUCLEOTIDE SEQUENCE [LARGE SCALE GENOMIC DNA]</scope>
    <source>
        <strain evidence="3">B95-8</strain>
        <tissue evidence="3">Cell line</tissue>
    </source>
</reference>
<evidence type="ECO:0000259" key="2">
    <source>
        <dbReference type="Pfam" id="PF18198"/>
    </source>
</evidence>
<protein>
    <submittedName>
        <fullName evidence="3">Cytoplasmic dynein 1 heavy chain 1</fullName>
    </submittedName>
</protein>
<dbReference type="InterPro" id="IPR042219">
    <property type="entry name" value="AAA_lid_11_sf"/>
</dbReference>
<dbReference type="InterPro" id="IPR041658">
    <property type="entry name" value="AAA_lid_11"/>
</dbReference>
<organism evidence="3 4">
    <name type="scientific">Saguinus oedipus</name>
    <name type="common">Cotton-top tamarin</name>
    <name type="synonym">Oedipomidas oedipus</name>
    <dbReference type="NCBI Taxonomy" id="9490"/>
    <lineage>
        <taxon>Eukaryota</taxon>
        <taxon>Metazoa</taxon>
        <taxon>Chordata</taxon>
        <taxon>Craniata</taxon>
        <taxon>Vertebrata</taxon>
        <taxon>Euteleostomi</taxon>
        <taxon>Mammalia</taxon>
        <taxon>Eutheria</taxon>
        <taxon>Euarchontoglires</taxon>
        <taxon>Primates</taxon>
        <taxon>Haplorrhini</taxon>
        <taxon>Platyrrhini</taxon>
        <taxon>Cebidae</taxon>
        <taxon>Callitrichinae</taxon>
        <taxon>Saguinus</taxon>
    </lineage>
</organism>
<proteinExistence type="predicted"/>